<dbReference type="InterPro" id="IPR009777">
    <property type="entry name" value="ZapD"/>
</dbReference>
<dbReference type="PANTHER" id="PTHR39455:SF1">
    <property type="entry name" value="CELL DIVISION PROTEIN ZAPD"/>
    <property type="match status" value="1"/>
</dbReference>
<dbReference type="GO" id="GO:0032153">
    <property type="term" value="C:cell division site"/>
    <property type="evidence" value="ECO:0007669"/>
    <property type="project" value="TreeGrafter"/>
</dbReference>
<name>A0A4Q7NLD3_9BURK</name>
<keyword evidence="3 5" id="KW-0717">Septation</keyword>
<dbReference type="HAMAP" id="MF_01092">
    <property type="entry name" value="ZapD"/>
    <property type="match status" value="1"/>
</dbReference>
<dbReference type="Proteomes" id="UP000292445">
    <property type="component" value="Unassembled WGS sequence"/>
</dbReference>
<gene>
    <name evidence="5" type="primary">zapD</name>
    <name evidence="6" type="ORF">EV675_1919</name>
</gene>
<dbReference type="GO" id="GO:0005737">
    <property type="term" value="C:cytoplasm"/>
    <property type="evidence" value="ECO:0007669"/>
    <property type="project" value="UniProtKB-SubCell"/>
</dbReference>
<dbReference type="Gene3D" id="2.60.440.10">
    <property type="entry name" value="YacF-like domains"/>
    <property type="match status" value="1"/>
</dbReference>
<dbReference type="InterPro" id="IPR036268">
    <property type="entry name" value="ZapD_sf"/>
</dbReference>
<evidence type="ECO:0000256" key="5">
    <source>
        <dbReference type="HAMAP-Rule" id="MF_01092"/>
    </source>
</evidence>
<evidence type="ECO:0000313" key="7">
    <source>
        <dbReference type="Proteomes" id="UP000292445"/>
    </source>
</evidence>
<dbReference type="Gene3D" id="1.10.3900.10">
    <property type="entry name" value="YacF-like"/>
    <property type="match status" value="1"/>
</dbReference>
<sequence>MVLYEYPFNERVRTLLRLESLFDNLFFFVRQPDARGHHVALTTLFEILDVSARADLKSELLQDLERYRQSLSSLREHPGVDRQTLDVMLSSIEQATGSLVAQGKTGQPLRQNEWLTSIRSRLAIPGGACEFDVPSFHAWKHKPVEHRVQDLAQWVEPFLPIRDGLAIVLKMLRESGRQVAVVAEGGAFQQMLGGKAYQLLRIYVDEALGVFPEVSANKYMVSVRFSSQGGDLKPQPVVADVPFQLTLCNSF</sequence>
<evidence type="ECO:0000313" key="6">
    <source>
        <dbReference type="EMBL" id="RZS85889.1"/>
    </source>
</evidence>
<comment type="similarity">
    <text evidence="5">Belongs to the ZapD family.</text>
</comment>
<keyword evidence="2 5" id="KW-0132">Cell division</keyword>
<evidence type="ECO:0000256" key="3">
    <source>
        <dbReference type="ARBA" id="ARBA00023210"/>
    </source>
</evidence>
<comment type="caution">
    <text evidence="6">The sequence shown here is derived from an EMBL/GenBank/DDBJ whole genome shotgun (WGS) entry which is preliminary data.</text>
</comment>
<dbReference type="GO" id="GO:0043093">
    <property type="term" value="P:FtsZ-dependent cytokinesis"/>
    <property type="evidence" value="ECO:0007669"/>
    <property type="project" value="UniProtKB-UniRule"/>
</dbReference>
<dbReference type="AlphaFoldDB" id="A0A4Q7NLD3"/>
<dbReference type="SUPFAM" id="SSF160950">
    <property type="entry name" value="YacF-like"/>
    <property type="match status" value="1"/>
</dbReference>
<proteinExistence type="inferred from homology"/>
<comment type="subcellular location">
    <subcellularLocation>
        <location evidence="5">Cytoplasm</location>
    </subcellularLocation>
    <text evidence="5">Localizes to mid-cell in an FtsZ-dependent manner.</text>
</comment>
<comment type="function">
    <text evidence="5">Cell division factor that enhances FtsZ-ring assembly. Directly interacts with FtsZ and promotes bundling of FtsZ protofilaments, with a reduction in FtsZ GTPase activity.</text>
</comment>
<dbReference type="GO" id="GO:0000917">
    <property type="term" value="P:division septum assembly"/>
    <property type="evidence" value="ECO:0007669"/>
    <property type="project" value="UniProtKB-KW"/>
</dbReference>
<dbReference type="Pfam" id="PF07072">
    <property type="entry name" value="ZapD"/>
    <property type="match status" value="1"/>
</dbReference>
<dbReference type="NCBIfam" id="NF003656">
    <property type="entry name" value="PRK05287.1-4"/>
    <property type="match status" value="1"/>
</dbReference>
<dbReference type="PANTHER" id="PTHR39455">
    <property type="entry name" value="CELL DIVISION PROTEIN ZAPD"/>
    <property type="match status" value="1"/>
</dbReference>
<comment type="subunit">
    <text evidence="5">Interacts with FtsZ.</text>
</comment>
<dbReference type="InterPro" id="IPR027462">
    <property type="entry name" value="ZapD_C"/>
</dbReference>
<evidence type="ECO:0000256" key="4">
    <source>
        <dbReference type="ARBA" id="ARBA00023306"/>
    </source>
</evidence>
<keyword evidence="1 5" id="KW-0963">Cytoplasm</keyword>
<reference evidence="6 7" key="1">
    <citation type="submission" date="2019-02" db="EMBL/GenBank/DDBJ databases">
        <title>Genomic Encyclopedia of Type Strains, Phase IV (KMG-IV): sequencing the most valuable type-strain genomes for metagenomic binning, comparative biology and taxonomic classification.</title>
        <authorList>
            <person name="Goeker M."/>
        </authorList>
    </citation>
    <scope>NUCLEOTIDE SEQUENCE [LARGE SCALE GENOMIC DNA]</scope>
    <source>
        <strain evidence="6 7">K24</strain>
    </source>
</reference>
<accession>A0A4Q7NLD3</accession>
<evidence type="ECO:0000256" key="2">
    <source>
        <dbReference type="ARBA" id="ARBA00022618"/>
    </source>
</evidence>
<evidence type="ECO:0000256" key="1">
    <source>
        <dbReference type="ARBA" id="ARBA00022490"/>
    </source>
</evidence>
<dbReference type="EMBL" id="SGXC01000001">
    <property type="protein sequence ID" value="RZS85889.1"/>
    <property type="molecule type" value="Genomic_DNA"/>
</dbReference>
<dbReference type="OrthoDB" id="5294622at2"/>
<keyword evidence="4 5" id="KW-0131">Cell cycle</keyword>
<protein>
    <recommendedName>
        <fullName evidence="5">Cell division protein ZapD</fullName>
    </recommendedName>
    <alternativeName>
        <fullName evidence="5">Z ring-associated protein D</fullName>
    </alternativeName>
</protein>
<dbReference type="RefSeq" id="WP_130357033.1">
    <property type="nucleotide sequence ID" value="NZ_SGXC01000001.1"/>
</dbReference>
<keyword evidence="7" id="KW-1185">Reference proteome</keyword>
<organism evidence="6 7">
    <name type="scientific">Pigmentiphaga kullae</name>
    <dbReference type="NCBI Taxonomy" id="151784"/>
    <lineage>
        <taxon>Bacteria</taxon>
        <taxon>Pseudomonadati</taxon>
        <taxon>Pseudomonadota</taxon>
        <taxon>Betaproteobacteria</taxon>
        <taxon>Burkholderiales</taxon>
        <taxon>Alcaligenaceae</taxon>
        <taxon>Pigmentiphaga</taxon>
    </lineage>
</organism>